<name>S7PYM9_MYOBR</name>
<organism evidence="1 2">
    <name type="scientific">Myotis brandtii</name>
    <name type="common">Brandt's bat</name>
    <dbReference type="NCBI Taxonomy" id="109478"/>
    <lineage>
        <taxon>Eukaryota</taxon>
        <taxon>Metazoa</taxon>
        <taxon>Chordata</taxon>
        <taxon>Craniata</taxon>
        <taxon>Vertebrata</taxon>
        <taxon>Euteleostomi</taxon>
        <taxon>Mammalia</taxon>
        <taxon>Eutheria</taxon>
        <taxon>Laurasiatheria</taxon>
        <taxon>Chiroptera</taxon>
        <taxon>Yangochiroptera</taxon>
        <taxon>Vespertilionidae</taxon>
        <taxon>Myotis</taxon>
    </lineage>
</organism>
<reference evidence="1 2" key="1">
    <citation type="journal article" date="2013" name="Nat. Commun.">
        <title>Genome analysis reveals insights into physiology and longevity of the Brandt's bat Myotis brandtii.</title>
        <authorList>
            <person name="Seim I."/>
            <person name="Fang X."/>
            <person name="Xiong Z."/>
            <person name="Lobanov A.V."/>
            <person name="Huang Z."/>
            <person name="Ma S."/>
            <person name="Feng Y."/>
            <person name="Turanov A.A."/>
            <person name="Zhu Y."/>
            <person name="Lenz T.L."/>
            <person name="Gerashchenko M.V."/>
            <person name="Fan D."/>
            <person name="Hee Yim S."/>
            <person name="Yao X."/>
            <person name="Jordan D."/>
            <person name="Xiong Y."/>
            <person name="Ma Y."/>
            <person name="Lyapunov A.N."/>
            <person name="Chen G."/>
            <person name="Kulakova O.I."/>
            <person name="Sun Y."/>
            <person name="Lee S.G."/>
            <person name="Bronson R.T."/>
            <person name="Moskalev A.A."/>
            <person name="Sunyaev S.R."/>
            <person name="Zhang G."/>
            <person name="Krogh A."/>
            <person name="Wang J."/>
            <person name="Gladyshev V.N."/>
        </authorList>
    </citation>
    <scope>NUCLEOTIDE SEQUENCE [LARGE SCALE GENOMIC DNA]</scope>
</reference>
<dbReference type="Proteomes" id="UP000052978">
    <property type="component" value="Unassembled WGS sequence"/>
</dbReference>
<evidence type="ECO:0000313" key="1">
    <source>
        <dbReference type="EMBL" id="EPQ16063.1"/>
    </source>
</evidence>
<keyword evidence="2" id="KW-1185">Reference proteome</keyword>
<sequence>MSEFRIHHDVNELLSLLRVHGGDGAEVYIDLLQKNRTPYVTTTVSAHSAKVKIAEFSRTPEDFLKKYDELKSKNTRNLDPLVYLLSKLTEDKETLQYLQQNARERAELAATVTASSTTSFSAPATASRISMQELEELRKQLGSVATGSTLQQVL</sequence>
<gene>
    <name evidence="1" type="ORF">D623_10024877</name>
</gene>
<dbReference type="AlphaFoldDB" id="S7PYM9"/>
<proteinExistence type="predicted"/>
<accession>S7PYM9</accession>
<dbReference type="EMBL" id="KE164206">
    <property type="protein sequence ID" value="EPQ16063.1"/>
    <property type="molecule type" value="Genomic_DNA"/>
</dbReference>
<evidence type="ECO:0000313" key="2">
    <source>
        <dbReference type="Proteomes" id="UP000052978"/>
    </source>
</evidence>
<protein>
    <submittedName>
        <fullName evidence="1">Gamma-tubulin complex component 2</fullName>
    </submittedName>
</protein>